<evidence type="ECO:0000313" key="3">
    <source>
        <dbReference type="Proteomes" id="UP000215914"/>
    </source>
</evidence>
<evidence type="ECO:0000256" key="1">
    <source>
        <dbReference type="SAM" id="MobiDB-lite"/>
    </source>
</evidence>
<gene>
    <name evidence="2" type="ORF">HannXRQ_Chr13g0399391</name>
</gene>
<organism evidence="2 3">
    <name type="scientific">Helianthus annuus</name>
    <name type="common">Common sunflower</name>
    <dbReference type="NCBI Taxonomy" id="4232"/>
    <lineage>
        <taxon>Eukaryota</taxon>
        <taxon>Viridiplantae</taxon>
        <taxon>Streptophyta</taxon>
        <taxon>Embryophyta</taxon>
        <taxon>Tracheophyta</taxon>
        <taxon>Spermatophyta</taxon>
        <taxon>Magnoliopsida</taxon>
        <taxon>eudicotyledons</taxon>
        <taxon>Gunneridae</taxon>
        <taxon>Pentapetalae</taxon>
        <taxon>asterids</taxon>
        <taxon>campanulids</taxon>
        <taxon>Asterales</taxon>
        <taxon>Asteraceae</taxon>
        <taxon>Asteroideae</taxon>
        <taxon>Heliantheae alliance</taxon>
        <taxon>Heliantheae</taxon>
        <taxon>Helianthus</taxon>
    </lineage>
</organism>
<sequence length="82" mass="8954">MESKIIGENEVINECKITTSSSSSAMQEPLPDEISATKEKGNGLMMNTSNPHIVEMQNSTIPDDSRKAGSLNTEKPEFESTH</sequence>
<accession>A0A251SRR3</accession>
<protein>
    <submittedName>
        <fullName evidence="2">Uncharacterized protein</fullName>
    </submittedName>
</protein>
<dbReference type="InParanoid" id="A0A251SRR3"/>
<dbReference type="EMBL" id="CM007902">
    <property type="protein sequence ID" value="OTG01192.1"/>
    <property type="molecule type" value="Genomic_DNA"/>
</dbReference>
<keyword evidence="3" id="KW-1185">Reference proteome</keyword>
<reference evidence="3" key="1">
    <citation type="journal article" date="2017" name="Nature">
        <title>The sunflower genome provides insights into oil metabolism, flowering and Asterid evolution.</title>
        <authorList>
            <person name="Badouin H."/>
            <person name="Gouzy J."/>
            <person name="Grassa C.J."/>
            <person name="Murat F."/>
            <person name="Staton S.E."/>
            <person name="Cottret L."/>
            <person name="Lelandais-Briere C."/>
            <person name="Owens G.L."/>
            <person name="Carrere S."/>
            <person name="Mayjonade B."/>
            <person name="Legrand L."/>
            <person name="Gill N."/>
            <person name="Kane N.C."/>
            <person name="Bowers J.E."/>
            <person name="Hubner S."/>
            <person name="Bellec A."/>
            <person name="Berard A."/>
            <person name="Berges H."/>
            <person name="Blanchet N."/>
            <person name="Boniface M.C."/>
            <person name="Brunel D."/>
            <person name="Catrice O."/>
            <person name="Chaidir N."/>
            <person name="Claudel C."/>
            <person name="Donnadieu C."/>
            <person name="Faraut T."/>
            <person name="Fievet G."/>
            <person name="Helmstetter N."/>
            <person name="King M."/>
            <person name="Knapp S.J."/>
            <person name="Lai Z."/>
            <person name="Le Paslier M.C."/>
            <person name="Lippi Y."/>
            <person name="Lorenzon L."/>
            <person name="Mandel J.R."/>
            <person name="Marage G."/>
            <person name="Marchand G."/>
            <person name="Marquand E."/>
            <person name="Bret-Mestries E."/>
            <person name="Morien E."/>
            <person name="Nambeesan S."/>
            <person name="Nguyen T."/>
            <person name="Pegot-Espagnet P."/>
            <person name="Pouilly N."/>
            <person name="Raftis F."/>
            <person name="Sallet E."/>
            <person name="Schiex T."/>
            <person name="Thomas J."/>
            <person name="Vandecasteele C."/>
            <person name="Vares D."/>
            <person name="Vear F."/>
            <person name="Vautrin S."/>
            <person name="Crespi M."/>
            <person name="Mangin B."/>
            <person name="Burke J.M."/>
            <person name="Salse J."/>
            <person name="Munos S."/>
            <person name="Vincourt P."/>
            <person name="Rieseberg L.H."/>
            <person name="Langlade N.B."/>
        </authorList>
    </citation>
    <scope>NUCLEOTIDE SEQUENCE [LARGE SCALE GENOMIC DNA]</scope>
    <source>
        <strain evidence="3">cv. SF193</strain>
    </source>
</reference>
<feature type="region of interest" description="Disordered" evidence="1">
    <location>
        <begin position="56"/>
        <end position="82"/>
    </location>
</feature>
<proteinExistence type="predicted"/>
<dbReference type="AlphaFoldDB" id="A0A251SRR3"/>
<dbReference type="Proteomes" id="UP000215914">
    <property type="component" value="Chromosome 13"/>
</dbReference>
<evidence type="ECO:0000313" key="2">
    <source>
        <dbReference type="EMBL" id="OTG01192.1"/>
    </source>
</evidence>
<name>A0A251SRR3_HELAN</name>